<dbReference type="SUPFAM" id="SSF56655">
    <property type="entry name" value="Carbohydrate phosphatase"/>
    <property type="match status" value="1"/>
</dbReference>
<dbReference type="Pfam" id="PF00459">
    <property type="entry name" value="Inositol_P"/>
    <property type="match status" value="1"/>
</dbReference>
<evidence type="ECO:0000256" key="2">
    <source>
        <dbReference type="ARBA" id="ARBA00013106"/>
    </source>
</evidence>
<dbReference type="RefSeq" id="WP_046650594.1">
    <property type="nucleotide sequence ID" value="NZ_CP032788.1"/>
</dbReference>
<dbReference type="GO" id="GO:0046854">
    <property type="term" value="P:phosphatidylinositol phosphate biosynthetic process"/>
    <property type="evidence" value="ECO:0007669"/>
    <property type="project" value="InterPro"/>
</dbReference>
<evidence type="ECO:0000313" key="8">
    <source>
        <dbReference type="Proteomes" id="UP000589552"/>
    </source>
</evidence>
<evidence type="ECO:0000256" key="3">
    <source>
        <dbReference type="ARBA" id="ARBA00022723"/>
    </source>
</evidence>
<evidence type="ECO:0000256" key="5">
    <source>
        <dbReference type="PIRSR" id="PIRSR600760-2"/>
    </source>
</evidence>
<dbReference type="InterPro" id="IPR000760">
    <property type="entry name" value="Inositol_monophosphatase-like"/>
</dbReference>
<organism evidence="7 8">
    <name type="scientific">Corynebacterium xerosis</name>
    <dbReference type="NCBI Taxonomy" id="1725"/>
    <lineage>
        <taxon>Bacteria</taxon>
        <taxon>Bacillati</taxon>
        <taxon>Actinomycetota</taxon>
        <taxon>Actinomycetes</taxon>
        <taxon>Mycobacteriales</taxon>
        <taxon>Corynebacteriaceae</taxon>
        <taxon>Corynebacterium</taxon>
    </lineage>
</organism>
<dbReference type="GeneID" id="95320368"/>
<feature type="binding site" evidence="5">
    <location>
        <position position="90"/>
    </location>
    <ligand>
        <name>Mg(2+)</name>
        <dbReference type="ChEBI" id="CHEBI:18420"/>
        <label>2</label>
    </ligand>
</feature>
<dbReference type="GO" id="GO:0008934">
    <property type="term" value="F:inositol monophosphate 1-phosphatase activity"/>
    <property type="evidence" value="ECO:0007669"/>
    <property type="project" value="TreeGrafter"/>
</dbReference>
<dbReference type="PANTHER" id="PTHR20854:SF4">
    <property type="entry name" value="INOSITOL-1-MONOPHOSPHATASE-RELATED"/>
    <property type="match status" value="1"/>
</dbReference>
<proteinExistence type="predicted"/>
<dbReference type="GO" id="GO:0007165">
    <property type="term" value="P:signal transduction"/>
    <property type="evidence" value="ECO:0007669"/>
    <property type="project" value="TreeGrafter"/>
</dbReference>
<dbReference type="EMBL" id="JABAGA010000003">
    <property type="protein sequence ID" value="NMF09202.1"/>
    <property type="molecule type" value="Genomic_DNA"/>
</dbReference>
<feature type="binding site" evidence="5">
    <location>
        <position position="89"/>
    </location>
    <ligand>
        <name>Mg(2+)</name>
        <dbReference type="ChEBI" id="CHEBI:18420"/>
        <label>1</label>
        <note>catalytic</note>
    </ligand>
</feature>
<dbReference type="GO" id="GO:0006020">
    <property type="term" value="P:inositol metabolic process"/>
    <property type="evidence" value="ECO:0007669"/>
    <property type="project" value="TreeGrafter"/>
</dbReference>
<reference evidence="6" key="3">
    <citation type="submission" date="2024-01" db="EMBL/GenBank/DDBJ databases">
        <authorList>
            <person name="De La Cruz K.F."/>
            <person name="Townsend E.C."/>
            <person name="Salamzade R."/>
            <person name="Kalan L.R."/>
        </authorList>
    </citation>
    <scope>NUCLEOTIDE SEQUENCE</scope>
    <source>
        <strain evidence="6">LK2569</strain>
    </source>
</reference>
<dbReference type="Gene3D" id="3.30.540.10">
    <property type="entry name" value="Fructose-1,6-Bisphosphatase, subunit A, domain 1"/>
    <property type="match status" value="1"/>
</dbReference>
<feature type="binding site" evidence="5">
    <location>
        <position position="217"/>
    </location>
    <ligand>
        <name>Mg(2+)</name>
        <dbReference type="ChEBI" id="CHEBI:18420"/>
        <label>1</label>
        <note>catalytic</note>
    </ligand>
</feature>
<evidence type="ECO:0000313" key="6">
    <source>
        <dbReference type="EMBL" id="MEX3527768.1"/>
    </source>
</evidence>
<keyword evidence="4 5" id="KW-0460">Magnesium</keyword>
<protein>
    <recommendedName>
        <fullName evidence="2">inositol-phosphate phosphatase</fullName>
        <ecNumber evidence="2">3.1.3.25</ecNumber>
    </recommendedName>
</protein>
<dbReference type="EMBL" id="JAYWMA010000001">
    <property type="protein sequence ID" value="MEX3527768.1"/>
    <property type="molecule type" value="Genomic_DNA"/>
</dbReference>
<comment type="catalytic activity">
    <reaction evidence="1">
        <text>a myo-inositol phosphate + H2O = myo-inositol + phosphate</text>
        <dbReference type="Rhea" id="RHEA:24056"/>
        <dbReference type="ChEBI" id="CHEBI:15377"/>
        <dbReference type="ChEBI" id="CHEBI:17268"/>
        <dbReference type="ChEBI" id="CHEBI:43474"/>
        <dbReference type="ChEBI" id="CHEBI:84139"/>
        <dbReference type="EC" id="3.1.3.25"/>
    </reaction>
</comment>
<sequence length="273" mass="28828">MADLEPRALLAMAEAAVDEVEDLFTVNLGADPLVTKARGDFATEIDLAIERRLRELLQHFTGFPVHGEEYGTGGERDSVSDTVWVVDPIDGTTNYAAGFPMCAILVSLLHKGEPIVALASMPLLGRRVTATLGGGTRVNGREVHMDPKSGRPVSIAFGSVIARRDGTFPRGWRQALLSAVGDRYPTIRISGSVGVDLAATAAGSFGGTVTFSPHVWDNAAGVLLIREAGGVVTDLAGEEWHDGSVGVLAGTEEVHAGLLHIVRGLQPPTDFRA</sequence>
<dbReference type="Proteomes" id="UP000589552">
    <property type="component" value="Unassembled WGS sequence"/>
</dbReference>
<evidence type="ECO:0000313" key="7">
    <source>
        <dbReference type="EMBL" id="NMF09202.1"/>
    </source>
</evidence>
<dbReference type="GO" id="GO:0046872">
    <property type="term" value="F:metal ion binding"/>
    <property type="evidence" value="ECO:0007669"/>
    <property type="project" value="UniProtKB-KW"/>
</dbReference>
<reference evidence="6 9" key="2">
    <citation type="journal article" date="2024" name="Fungal Genet. Biol.">
        <title>The porcine skin microbiome exhibits broad fungal antagonism.</title>
        <authorList>
            <person name="De La Cruz K.F."/>
            <person name="Townsend E.C."/>
            <person name="Alex Cheong J.Z."/>
            <person name="Salamzade R."/>
            <person name="Liu A."/>
            <person name="Sandstrom S."/>
            <person name="Davila E."/>
            <person name="Huang L."/>
            <person name="Xu K.H."/>
            <person name="Wu S.Y."/>
            <person name="Meudt J.J."/>
            <person name="Shanmuganayagam D."/>
            <person name="Gibson A.L.F."/>
            <person name="Kalan L.R."/>
        </authorList>
    </citation>
    <scope>NUCLEOTIDE SEQUENCE [LARGE SCALE GENOMIC DNA]</scope>
    <source>
        <strain evidence="6 9">LK2569</strain>
    </source>
</reference>
<evidence type="ECO:0000313" key="9">
    <source>
        <dbReference type="Proteomes" id="UP001558353"/>
    </source>
</evidence>
<dbReference type="CDD" id="cd01637">
    <property type="entry name" value="IMPase_like"/>
    <property type="match status" value="1"/>
</dbReference>
<keyword evidence="3 5" id="KW-0479">Metal-binding</keyword>
<gene>
    <name evidence="7" type="ORF">HF852_06265</name>
    <name evidence="6" type="ORF">VVR64_01600</name>
</gene>
<keyword evidence="9" id="KW-1185">Reference proteome</keyword>
<dbReference type="Gene3D" id="3.40.190.80">
    <property type="match status" value="1"/>
</dbReference>
<dbReference type="EC" id="3.1.3.25" evidence="2"/>
<dbReference type="Proteomes" id="UP001558353">
    <property type="component" value="Unassembled WGS sequence"/>
</dbReference>
<dbReference type="PROSITE" id="PS00630">
    <property type="entry name" value="IMP_2"/>
    <property type="match status" value="1"/>
</dbReference>
<comment type="cofactor">
    <cofactor evidence="5">
        <name>Mg(2+)</name>
        <dbReference type="ChEBI" id="CHEBI:18420"/>
    </cofactor>
</comment>
<dbReference type="PANTHER" id="PTHR20854">
    <property type="entry name" value="INOSITOL MONOPHOSPHATASE"/>
    <property type="match status" value="1"/>
</dbReference>
<evidence type="ECO:0000256" key="1">
    <source>
        <dbReference type="ARBA" id="ARBA00001033"/>
    </source>
</evidence>
<feature type="binding site" evidence="5">
    <location>
        <position position="68"/>
    </location>
    <ligand>
        <name>Mg(2+)</name>
        <dbReference type="ChEBI" id="CHEBI:18420"/>
        <label>1</label>
        <note>catalytic</note>
    </ligand>
</feature>
<dbReference type="AlphaFoldDB" id="A0A0M2XN50"/>
<comment type="caution">
    <text evidence="7">The sequence shown here is derived from an EMBL/GenBank/DDBJ whole genome shotgun (WGS) entry which is preliminary data.</text>
</comment>
<dbReference type="OrthoDB" id="9772456at2"/>
<reference evidence="7 8" key="1">
    <citation type="submission" date="2020-04" db="EMBL/GenBank/DDBJ databases">
        <authorList>
            <person name="Hitch T.C.A."/>
            <person name="Wylensek D."/>
            <person name="Clavel T."/>
        </authorList>
    </citation>
    <scope>NUCLEOTIDE SEQUENCE [LARGE SCALE GENOMIC DNA]</scope>
    <source>
        <strain evidence="7 8">BL-383-APC-2I</strain>
    </source>
</reference>
<dbReference type="InterPro" id="IPR020550">
    <property type="entry name" value="Inositol_monophosphatase_CS"/>
</dbReference>
<name>A0A0M2XN50_9CORY</name>
<accession>A0A0M2XN50</accession>
<feature type="binding site" evidence="5">
    <location>
        <position position="87"/>
    </location>
    <ligand>
        <name>Mg(2+)</name>
        <dbReference type="ChEBI" id="CHEBI:18420"/>
        <label>1</label>
        <note>catalytic</note>
    </ligand>
</feature>
<dbReference type="PRINTS" id="PR00377">
    <property type="entry name" value="IMPHPHTASES"/>
</dbReference>
<evidence type="ECO:0000256" key="4">
    <source>
        <dbReference type="ARBA" id="ARBA00022842"/>
    </source>
</evidence>